<dbReference type="Proteomes" id="UP000798662">
    <property type="component" value="Chromosome 1"/>
</dbReference>
<gene>
    <name evidence="1" type="ORF">I4F81_004528</name>
</gene>
<keyword evidence="2" id="KW-1185">Reference proteome</keyword>
<organism evidence="1 2">
    <name type="scientific">Pyropia yezoensis</name>
    <name type="common">Susabi-nori</name>
    <name type="synonym">Porphyra yezoensis</name>
    <dbReference type="NCBI Taxonomy" id="2788"/>
    <lineage>
        <taxon>Eukaryota</taxon>
        <taxon>Rhodophyta</taxon>
        <taxon>Bangiophyceae</taxon>
        <taxon>Bangiales</taxon>
        <taxon>Bangiaceae</taxon>
        <taxon>Pyropia</taxon>
    </lineage>
</organism>
<accession>A0ACC3BVP0</accession>
<name>A0ACC3BVP0_PYRYE</name>
<reference evidence="1" key="1">
    <citation type="submission" date="2019-11" db="EMBL/GenBank/DDBJ databases">
        <title>Nori genome reveals adaptations in red seaweeds to the harsh intertidal environment.</title>
        <authorList>
            <person name="Wang D."/>
            <person name="Mao Y."/>
        </authorList>
    </citation>
    <scope>NUCLEOTIDE SEQUENCE</scope>
    <source>
        <tissue evidence="1">Gametophyte</tissue>
    </source>
</reference>
<comment type="caution">
    <text evidence="1">The sequence shown here is derived from an EMBL/GenBank/DDBJ whole genome shotgun (WGS) entry which is preliminary data.</text>
</comment>
<sequence>MCSRHGPLFPRRRTRHRRHCHGRRRHRLHGSRPFPTTDEAAAAATAPRNDYDAHRNAEQGTVGRSVCRGGCRRLQPPRPVSSLAVEGGRPRPSRFPPPAAARPLATGAWAERGKGGIAPLPPLIWSGAGTYWGCAKRW</sequence>
<proteinExistence type="predicted"/>
<protein>
    <submittedName>
        <fullName evidence="1">Uncharacterized protein</fullName>
    </submittedName>
</protein>
<evidence type="ECO:0000313" key="1">
    <source>
        <dbReference type="EMBL" id="KAK1861952.1"/>
    </source>
</evidence>
<evidence type="ECO:0000313" key="2">
    <source>
        <dbReference type="Proteomes" id="UP000798662"/>
    </source>
</evidence>
<dbReference type="EMBL" id="CM020618">
    <property type="protein sequence ID" value="KAK1861952.1"/>
    <property type="molecule type" value="Genomic_DNA"/>
</dbReference>